<dbReference type="PROSITE" id="PS51715">
    <property type="entry name" value="G_GB1_RHD3"/>
    <property type="match status" value="1"/>
</dbReference>
<name>A0A9Q1C5M3_HOLLE</name>
<evidence type="ECO:0000259" key="5">
    <source>
        <dbReference type="PROSITE" id="PS51715"/>
    </source>
</evidence>
<evidence type="ECO:0000256" key="3">
    <source>
        <dbReference type="PROSITE-ProRule" id="PRU01052"/>
    </source>
</evidence>
<dbReference type="Gene3D" id="3.40.50.300">
    <property type="entry name" value="P-loop containing nucleotide triphosphate hydrolases"/>
    <property type="match status" value="1"/>
</dbReference>
<feature type="domain" description="CARD" evidence="4">
    <location>
        <begin position="20"/>
        <end position="94"/>
    </location>
</feature>
<dbReference type="GO" id="GO:0005525">
    <property type="term" value="F:GTP binding"/>
    <property type="evidence" value="ECO:0007669"/>
    <property type="project" value="UniProtKB-KW"/>
</dbReference>
<dbReference type="GO" id="GO:0042981">
    <property type="term" value="P:regulation of apoptotic process"/>
    <property type="evidence" value="ECO:0007669"/>
    <property type="project" value="InterPro"/>
</dbReference>
<feature type="domain" description="GB1/RHD3-type G" evidence="5">
    <location>
        <begin position="159"/>
        <end position="305"/>
    </location>
</feature>
<dbReference type="Gene3D" id="1.10.533.10">
    <property type="entry name" value="Death Domain, Fas"/>
    <property type="match status" value="1"/>
</dbReference>
<dbReference type="InterPro" id="IPR011029">
    <property type="entry name" value="DEATH-like_dom_sf"/>
</dbReference>
<evidence type="ECO:0000313" key="6">
    <source>
        <dbReference type="EMBL" id="KAJ8038604.1"/>
    </source>
</evidence>
<dbReference type="Proteomes" id="UP001152320">
    <property type="component" value="Chromosome 7"/>
</dbReference>
<comment type="similarity">
    <text evidence="3">Belongs to the TRAFAC class dynamin-like GTPase superfamily. GB1/RHD3 GTPase family.</text>
</comment>
<accession>A0A9Q1C5M3</accession>
<dbReference type="PROSITE" id="PS50209">
    <property type="entry name" value="CARD"/>
    <property type="match status" value="1"/>
</dbReference>
<dbReference type="InterPro" id="IPR015894">
    <property type="entry name" value="Guanylate-bd_N"/>
</dbReference>
<protein>
    <submittedName>
        <fullName evidence="6">Guanylate-binding protein 4</fullName>
    </submittedName>
</protein>
<dbReference type="Pfam" id="PF00619">
    <property type="entry name" value="CARD"/>
    <property type="match status" value="1"/>
</dbReference>
<dbReference type="Pfam" id="PF02263">
    <property type="entry name" value="GBP"/>
    <property type="match status" value="1"/>
</dbReference>
<dbReference type="EMBL" id="JAIZAY010000007">
    <property type="protein sequence ID" value="KAJ8038604.1"/>
    <property type="molecule type" value="Genomic_DNA"/>
</dbReference>
<dbReference type="CDD" id="cd01671">
    <property type="entry name" value="CARD"/>
    <property type="match status" value="1"/>
</dbReference>
<evidence type="ECO:0000256" key="2">
    <source>
        <dbReference type="ARBA" id="ARBA00023134"/>
    </source>
</evidence>
<reference evidence="6" key="1">
    <citation type="submission" date="2021-10" db="EMBL/GenBank/DDBJ databases">
        <title>Tropical sea cucumber genome reveals ecological adaptation and Cuvierian tubules defense mechanism.</title>
        <authorList>
            <person name="Chen T."/>
        </authorList>
    </citation>
    <scope>NUCLEOTIDE SEQUENCE</scope>
    <source>
        <strain evidence="6">Nanhai2018</strain>
        <tissue evidence="6">Muscle</tissue>
    </source>
</reference>
<sequence>MFCLAIPKLLILIKTGLTKMEFSKKMTLESTLASIEETLEPKDIISDLISDGIMNTDDMDEVQTTVTRIDRVRIFIQILQRRGRDAFDSFLQALTKRPYYRELVEIIRTHENCYKGPKPLCIPGNWTYSEGVLACKDASRRGDLLLCKEGLDILRSIGEYPVIPISVTGPTRSGKSSLMSRLVKGLKFEVGHSLESNTTGIWIAVSPRPVSIQGVEARIVLLDAEGSDSVIKAERDIVDGWDMKVFAVCYFVSSLMIYNSSNLPNKSDLQRLHFIAEFSDSVFGITGNNTSQNIFSGCTQSFMWLFRNVTLRVKNNDWKTYLEEKVFSKNGSHSDDTHRIRNAIYKLFSSFSALALPAPSTDPEVCADLDNPEYKDDLKKFFTEFENVKCKIFSNASIKKISEKQVTGKDLADILDIYISQINENGNDLLAGDLWNNTLSLWTQRLLDTAKETLSSKCNKIKLPCDVAILDTKLTDFEQELRDSFNKSYKPRKTSEDQKSLEKLQKIIDTEKVDVIRKNEEISEKVCRHVAKSLVEDHYYQSTIESIQEDPVTKIETLQKLKANMFNTFFKQTKGFPKADEMFNDSVVPLDEEIKGLERLVLVESISSEVTTRMENILPCKIEDLEVQHKLFWDETCANYGINDILASLGLLERTGFTEIMKKKSAELLKNMLALNETKSQEKCLKIINSFISRLNGNENNGEEVHIKSMNEFRDEYKELATGPCSDRVYLENEKRLKEARKKAKSAQRCNMKGCIQKLCSEM</sequence>
<evidence type="ECO:0000256" key="1">
    <source>
        <dbReference type="ARBA" id="ARBA00022741"/>
    </source>
</evidence>
<dbReference type="AlphaFoldDB" id="A0A9Q1C5M3"/>
<keyword evidence="7" id="KW-1185">Reference proteome</keyword>
<dbReference type="SUPFAM" id="SSF47986">
    <property type="entry name" value="DEATH domain"/>
    <property type="match status" value="1"/>
</dbReference>
<evidence type="ECO:0000259" key="4">
    <source>
        <dbReference type="PROSITE" id="PS50209"/>
    </source>
</evidence>
<proteinExistence type="inferred from homology"/>
<keyword evidence="1" id="KW-0547">Nucleotide-binding</keyword>
<dbReference type="SUPFAM" id="SSF52540">
    <property type="entry name" value="P-loop containing nucleoside triphosphate hydrolases"/>
    <property type="match status" value="1"/>
</dbReference>
<dbReference type="InterPro" id="IPR001315">
    <property type="entry name" value="CARD"/>
</dbReference>
<organism evidence="6 7">
    <name type="scientific">Holothuria leucospilota</name>
    <name type="common">Black long sea cucumber</name>
    <name type="synonym">Mertensiothuria leucospilota</name>
    <dbReference type="NCBI Taxonomy" id="206669"/>
    <lineage>
        <taxon>Eukaryota</taxon>
        <taxon>Metazoa</taxon>
        <taxon>Echinodermata</taxon>
        <taxon>Eleutherozoa</taxon>
        <taxon>Echinozoa</taxon>
        <taxon>Holothuroidea</taxon>
        <taxon>Aspidochirotacea</taxon>
        <taxon>Aspidochirotida</taxon>
        <taxon>Holothuriidae</taxon>
        <taxon>Holothuria</taxon>
    </lineage>
</organism>
<gene>
    <name evidence="6" type="ORF">HOLleu_16067</name>
</gene>
<dbReference type="GO" id="GO:0003924">
    <property type="term" value="F:GTPase activity"/>
    <property type="evidence" value="ECO:0007669"/>
    <property type="project" value="InterPro"/>
</dbReference>
<dbReference type="SMART" id="SM00114">
    <property type="entry name" value="CARD"/>
    <property type="match status" value="1"/>
</dbReference>
<dbReference type="InterPro" id="IPR030386">
    <property type="entry name" value="G_GB1_RHD3_dom"/>
</dbReference>
<evidence type="ECO:0000313" key="7">
    <source>
        <dbReference type="Proteomes" id="UP001152320"/>
    </source>
</evidence>
<dbReference type="OrthoDB" id="2135133at2759"/>
<comment type="caution">
    <text evidence="6">The sequence shown here is derived from an EMBL/GenBank/DDBJ whole genome shotgun (WGS) entry which is preliminary data.</text>
</comment>
<keyword evidence="2" id="KW-0342">GTP-binding</keyword>
<dbReference type="InterPro" id="IPR027417">
    <property type="entry name" value="P-loop_NTPase"/>
</dbReference>
<dbReference type="Gene3D" id="1.20.1000.10">
    <property type="entry name" value="Guanylate-binding protein, C-terminal domain"/>
    <property type="match status" value="1"/>
</dbReference>
<dbReference type="PANTHER" id="PTHR10751">
    <property type="entry name" value="GUANYLATE BINDING PROTEIN"/>
    <property type="match status" value="1"/>
</dbReference>